<dbReference type="NCBIfam" id="TIGR00229">
    <property type="entry name" value="sensory_box"/>
    <property type="match status" value="1"/>
</dbReference>
<feature type="region of interest" description="Disordered" evidence="5">
    <location>
        <begin position="576"/>
        <end position="595"/>
    </location>
</feature>
<dbReference type="SMART" id="SM00086">
    <property type="entry name" value="PAC"/>
    <property type="match status" value="1"/>
</dbReference>
<keyword evidence="2" id="KW-0805">Transcription regulation</keyword>
<evidence type="ECO:0000256" key="6">
    <source>
        <dbReference type="SAM" id="SignalP"/>
    </source>
</evidence>
<keyword evidence="8" id="KW-1185">Reference proteome</keyword>
<feature type="chain" id="PRO_5045939203" evidence="6">
    <location>
        <begin position="37"/>
        <end position="691"/>
    </location>
</feature>
<keyword evidence="6" id="KW-0732">Signal</keyword>
<dbReference type="InterPro" id="IPR035965">
    <property type="entry name" value="PAS-like_dom_sf"/>
</dbReference>
<organism evidence="8 9">
    <name type="scientific">Aplysia californica</name>
    <name type="common">California sea hare</name>
    <dbReference type="NCBI Taxonomy" id="6500"/>
    <lineage>
        <taxon>Eukaryota</taxon>
        <taxon>Metazoa</taxon>
        <taxon>Spiralia</taxon>
        <taxon>Lophotrochozoa</taxon>
        <taxon>Mollusca</taxon>
        <taxon>Gastropoda</taxon>
        <taxon>Heterobranchia</taxon>
        <taxon>Euthyneura</taxon>
        <taxon>Tectipleura</taxon>
        <taxon>Aplysiida</taxon>
        <taxon>Aplysioidea</taxon>
        <taxon>Aplysiidae</taxon>
        <taxon>Aplysia</taxon>
    </lineage>
</organism>
<evidence type="ECO:0000259" key="7">
    <source>
        <dbReference type="PROSITE" id="PS50112"/>
    </source>
</evidence>
<proteinExistence type="predicted"/>
<evidence type="ECO:0000313" key="8">
    <source>
        <dbReference type="Proteomes" id="UP000694888"/>
    </source>
</evidence>
<dbReference type="InterPro" id="IPR000014">
    <property type="entry name" value="PAS"/>
</dbReference>
<evidence type="ECO:0000256" key="1">
    <source>
        <dbReference type="ARBA" id="ARBA00004123"/>
    </source>
</evidence>
<dbReference type="CDD" id="cd00130">
    <property type="entry name" value="PAS"/>
    <property type="match status" value="1"/>
</dbReference>
<dbReference type="InterPro" id="IPR001610">
    <property type="entry name" value="PAC"/>
</dbReference>
<feature type="compositionally biased region" description="Polar residues" evidence="5">
    <location>
        <begin position="579"/>
        <end position="595"/>
    </location>
</feature>
<evidence type="ECO:0000256" key="2">
    <source>
        <dbReference type="ARBA" id="ARBA00023015"/>
    </source>
</evidence>
<evidence type="ECO:0000256" key="3">
    <source>
        <dbReference type="ARBA" id="ARBA00023163"/>
    </source>
</evidence>
<dbReference type="GeneID" id="101850742"/>
<dbReference type="SMART" id="SM00091">
    <property type="entry name" value="PAS"/>
    <property type="match status" value="1"/>
</dbReference>
<feature type="domain" description="PAS" evidence="7">
    <location>
        <begin position="193"/>
        <end position="239"/>
    </location>
</feature>
<sequence length="691" mass="75216">MMAKSHQPENHRSLPPLPLVLATTLTLVLCPYSVGAAITVDPASAVVELGHDVTFTCKHDKGTAAPQLVWSFLKSGSSSNNNINNNKNNNSVGDGSGQLTNSESRVFFLRMKCTLTSKGRNVNLKSASYKVMKCSGRLVSQVEGVKRSASGESGAALYPYLVGIAEPIPHPANIEVPLDSKTFLSKHSMDMHFIFCDDRIQELAGYNGEEMINQSLYDFHHALDSDVVDKAFKDLFSKGQTVTGAYRFLARHGGYMWVVTQATVINNSRTQKPQWVVCVHYVLSGIEEKELILSHVQSPAASMTSTLSSLLPPKLELSTENIFAPKTKDMEKAYFVPPEMKGSVRYLNDEPEDLSYLAPNAGEESVPLSFSAYANDFLLSPAVEKCVLKREPGTGASTPDLCYRKDASPASMMSSNTSSRIASPDDYLSMAVPDDVESMDKFFQSIKTSEQEQDIEDIDFDMRAPYIPMDGDEDLGLLPPSSNVLFNLSTDINPGLFGRTESVFEPKQSLFDEEPEATAKRSVRDMLGGSTAVASIEQPPDTMYLQLKRPLDMNSLEKGPPNFKVLRLDQVGGVPASPGSISPLQEAQPGPVNSSNKDSVLLNLLLRGEDRNYGYKVSNVASVAAAAAAIQASNKASVPPEVLRSHLLPNLTRHDCEVNAPAPAANLLQGRELLRALDVMPAKSQARVGHR</sequence>
<dbReference type="Gene3D" id="3.30.450.20">
    <property type="entry name" value="PAS domain"/>
    <property type="match status" value="2"/>
</dbReference>
<dbReference type="Pfam" id="PF08778">
    <property type="entry name" value="HIF-1a_CTAD"/>
    <property type="match status" value="1"/>
</dbReference>
<evidence type="ECO:0000313" key="9">
    <source>
        <dbReference type="RefSeq" id="XP_012941668.1"/>
    </source>
</evidence>
<dbReference type="RefSeq" id="XP_012941668.1">
    <property type="nucleotide sequence ID" value="XM_013086214.2"/>
</dbReference>
<comment type="subcellular location">
    <subcellularLocation>
        <location evidence="1">Nucleus</location>
    </subcellularLocation>
</comment>
<accession>A0ABM1A6C0</accession>
<feature type="signal peptide" evidence="6">
    <location>
        <begin position="1"/>
        <end position="36"/>
    </location>
</feature>
<evidence type="ECO:0000256" key="5">
    <source>
        <dbReference type="SAM" id="MobiDB-lite"/>
    </source>
</evidence>
<dbReference type="SUPFAM" id="SSF55785">
    <property type="entry name" value="PYP-like sensor domain (PAS domain)"/>
    <property type="match status" value="1"/>
</dbReference>
<dbReference type="PANTHER" id="PTHR23043:SF17">
    <property type="entry name" value="PROTEIN SIMILAR"/>
    <property type="match status" value="1"/>
</dbReference>
<name>A0ABM1A6C0_APLCA</name>
<dbReference type="PROSITE" id="PS50112">
    <property type="entry name" value="PAS"/>
    <property type="match status" value="1"/>
</dbReference>
<dbReference type="Pfam" id="PF14598">
    <property type="entry name" value="PAS_11"/>
    <property type="match status" value="1"/>
</dbReference>
<evidence type="ECO:0000256" key="4">
    <source>
        <dbReference type="ARBA" id="ARBA00023242"/>
    </source>
</evidence>
<keyword evidence="3" id="KW-0804">Transcription</keyword>
<dbReference type="PANTHER" id="PTHR23043">
    <property type="entry name" value="HYPOXIA-INDUCIBLE FACTOR 1 ALPHA"/>
    <property type="match status" value="1"/>
</dbReference>
<keyword evidence="4" id="KW-0539">Nucleus</keyword>
<gene>
    <name evidence="9" type="primary">LOC101850742</name>
</gene>
<dbReference type="InterPro" id="IPR014887">
    <property type="entry name" value="HIF-1_CTAD"/>
</dbReference>
<protein>
    <submittedName>
        <fullName evidence="9">Endothelial PAS domain-containing protein 1</fullName>
    </submittedName>
</protein>
<dbReference type="Proteomes" id="UP000694888">
    <property type="component" value="Unplaced"/>
</dbReference>
<reference evidence="9" key="1">
    <citation type="submission" date="2025-08" db="UniProtKB">
        <authorList>
            <consortium name="RefSeq"/>
        </authorList>
    </citation>
    <scope>IDENTIFICATION</scope>
</reference>